<organism evidence="1 2">
    <name type="scientific">Podospora appendiculata</name>
    <dbReference type="NCBI Taxonomy" id="314037"/>
    <lineage>
        <taxon>Eukaryota</taxon>
        <taxon>Fungi</taxon>
        <taxon>Dikarya</taxon>
        <taxon>Ascomycota</taxon>
        <taxon>Pezizomycotina</taxon>
        <taxon>Sordariomycetes</taxon>
        <taxon>Sordariomycetidae</taxon>
        <taxon>Sordariales</taxon>
        <taxon>Podosporaceae</taxon>
        <taxon>Podospora</taxon>
    </lineage>
</organism>
<reference evidence="1" key="2">
    <citation type="submission" date="2023-06" db="EMBL/GenBank/DDBJ databases">
        <authorList>
            <consortium name="Lawrence Berkeley National Laboratory"/>
            <person name="Haridas S."/>
            <person name="Hensen N."/>
            <person name="Bonometti L."/>
            <person name="Westerberg I."/>
            <person name="Brannstrom I.O."/>
            <person name="Guillou S."/>
            <person name="Cros-Aarteil S."/>
            <person name="Calhoun S."/>
            <person name="Kuo A."/>
            <person name="Mondo S."/>
            <person name="Pangilinan J."/>
            <person name="Riley R."/>
            <person name="Labutti K."/>
            <person name="Andreopoulos B."/>
            <person name="Lipzen A."/>
            <person name="Chen C."/>
            <person name="Yanf M."/>
            <person name="Daum C."/>
            <person name="Ng V."/>
            <person name="Clum A."/>
            <person name="Steindorff A."/>
            <person name="Ohm R."/>
            <person name="Martin F."/>
            <person name="Silar P."/>
            <person name="Natvig D."/>
            <person name="Lalanne C."/>
            <person name="Gautier V."/>
            <person name="Ament-Velasquez S.L."/>
            <person name="Kruys A."/>
            <person name="Hutchinson M.I."/>
            <person name="Powell A.J."/>
            <person name="Barry K."/>
            <person name="Miller A.N."/>
            <person name="Grigoriev I.V."/>
            <person name="Debuchy R."/>
            <person name="Gladieux P."/>
            <person name="Thoren M.H."/>
            <person name="Johannesson H."/>
        </authorList>
    </citation>
    <scope>NUCLEOTIDE SEQUENCE</scope>
    <source>
        <strain evidence="1">CBS 314.62</strain>
    </source>
</reference>
<dbReference type="EMBL" id="JAULSO010000002">
    <property type="protein sequence ID" value="KAK3688338.1"/>
    <property type="molecule type" value="Genomic_DNA"/>
</dbReference>
<protein>
    <submittedName>
        <fullName evidence="1">Uncharacterized protein</fullName>
    </submittedName>
</protein>
<comment type="caution">
    <text evidence="1">The sequence shown here is derived from an EMBL/GenBank/DDBJ whole genome shotgun (WGS) entry which is preliminary data.</text>
</comment>
<evidence type="ECO:0000313" key="1">
    <source>
        <dbReference type="EMBL" id="KAK3688338.1"/>
    </source>
</evidence>
<reference evidence="1" key="1">
    <citation type="journal article" date="2023" name="Mol. Phylogenet. Evol.">
        <title>Genome-scale phylogeny and comparative genomics of the fungal order Sordariales.</title>
        <authorList>
            <person name="Hensen N."/>
            <person name="Bonometti L."/>
            <person name="Westerberg I."/>
            <person name="Brannstrom I.O."/>
            <person name="Guillou S."/>
            <person name="Cros-Aarteil S."/>
            <person name="Calhoun S."/>
            <person name="Haridas S."/>
            <person name="Kuo A."/>
            <person name="Mondo S."/>
            <person name="Pangilinan J."/>
            <person name="Riley R."/>
            <person name="LaButti K."/>
            <person name="Andreopoulos B."/>
            <person name="Lipzen A."/>
            <person name="Chen C."/>
            <person name="Yan M."/>
            <person name="Daum C."/>
            <person name="Ng V."/>
            <person name="Clum A."/>
            <person name="Steindorff A."/>
            <person name="Ohm R.A."/>
            <person name="Martin F."/>
            <person name="Silar P."/>
            <person name="Natvig D.O."/>
            <person name="Lalanne C."/>
            <person name="Gautier V."/>
            <person name="Ament-Velasquez S.L."/>
            <person name="Kruys A."/>
            <person name="Hutchinson M.I."/>
            <person name="Powell A.J."/>
            <person name="Barry K."/>
            <person name="Miller A.N."/>
            <person name="Grigoriev I.V."/>
            <person name="Debuchy R."/>
            <person name="Gladieux P."/>
            <person name="Hiltunen Thoren M."/>
            <person name="Johannesson H."/>
        </authorList>
    </citation>
    <scope>NUCLEOTIDE SEQUENCE</scope>
    <source>
        <strain evidence="1">CBS 314.62</strain>
    </source>
</reference>
<dbReference type="AlphaFoldDB" id="A0AAE1CC74"/>
<sequence>MSWSKRACVVTFWGSAGLKLSQKAIRETLLKRKIVKRNKTIKRLRKDAELLKKQAPASPEIDVKIENVDVCGSIITSESLRS</sequence>
<proteinExistence type="predicted"/>
<name>A0AAE1CC74_9PEZI</name>
<gene>
    <name evidence="1" type="ORF">B0T22DRAFT_490046</name>
</gene>
<dbReference type="Proteomes" id="UP001270362">
    <property type="component" value="Unassembled WGS sequence"/>
</dbReference>
<keyword evidence="2" id="KW-1185">Reference proteome</keyword>
<accession>A0AAE1CC74</accession>
<evidence type="ECO:0000313" key="2">
    <source>
        <dbReference type="Proteomes" id="UP001270362"/>
    </source>
</evidence>